<evidence type="ECO:0000313" key="2">
    <source>
        <dbReference type="EMBL" id="MBB5179406.1"/>
    </source>
</evidence>
<comment type="caution">
    <text evidence="2">The sequence shown here is derived from an EMBL/GenBank/DDBJ whole genome shotgun (WGS) entry which is preliminary data.</text>
</comment>
<dbReference type="Proteomes" id="UP000525923">
    <property type="component" value="Unassembled WGS sequence"/>
</dbReference>
<dbReference type="OrthoDB" id="2734037at2"/>
<reference evidence="2 3" key="1">
    <citation type="submission" date="2020-08" db="EMBL/GenBank/DDBJ databases">
        <title>Genomic Encyclopedia of Type Strains, Phase IV (KMG-IV): sequencing the most valuable type-strain genomes for metagenomic binning, comparative biology and taxonomic classification.</title>
        <authorList>
            <person name="Goeker M."/>
        </authorList>
    </citation>
    <scope>NUCLEOTIDE SEQUENCE [LARGE SCALE GENOMIC DNA]</scope>
    <source>
        <strain evidence="2 3">DSM 15895</strain>
    </source>
</reference>
<accession>A0A7W8CPW0</accession>
<sequence>MIMKYRDKPAKIAGYEAMLKRLAPNHPKRTMISDALYNHVAGIGGEERVDDALSYFEPDYPFLIIQDLQLPNRAQIDTLIITEDCVIILEIKNLGGQLRLRSNPSALDQTALNGQRRFFRSPVIQAETAKIKMESILKSFNCPLPVETAVVMAYSSQFIENVPPGATVWSADEVLIQLNRRNIHTRLLTPAQMEQLAQSLLSFDLEYQLFPLSTKYGIPLSDIEKGVFCPRCQLRKMERTGRRWECKFCNLYSKDAHLEAVDHWFMLCKSTINTNECKNFLGLTDLDAAKRVLKRKGLIEVGGRRNRTYHQ</sequence>
<keyword evidence="3" id="KW-1185">Reference proteome</keyword>
<gene>
    <name evidence="2" type="ORF">HNQ44_000830</name>
</gene>
<protein>
    <recommendedName>
        <fullName evidence="1">NERD domain-containing protein</fullName>
    </recommendedName>
</protein>
<evidence type="ECO:0000313" key="3">
    <source>
        <dbReference type="Proteomes" id="UP000525923"/>
    </source>
</evidence>
<evidence type="ECO:0000259" key="1">
    <source>
        <dbReference type="PROSITE" id="PS50965"/>
    </source>
</evidence>
<name>A0A7W8CPW0_9BACL</name>
<dbReference type="AlphaFoldDB" id="A0A7W8CPW0"/>
<dbReference type="RefSeq" id="WP_158290571.1">
    <property type="nucleotide sequence ID" value="NZ_JACHHE010000002.1"/>
</dbReference>
<organism evidence="2 3">
    <name type="scientific">Planococcus koreensis</name>
    <dbReference type="NCBI Taxonomy" id="112331"/>
    <lineage>
        <taxon>Bacteria</taxon>
        <taxon>Bacillati</taxon>
        <taxon>Bacillota</taxon>
        <taxon>Bacilli</taxon>
        <taxon>Bacillales</taxon>
        <taxon>Caryophanaceae</taxon>
        <taxon>Planococcus</taxon>
    </lineage>
</organism>
<proteinExistence type="predicted"/>
<dbReference type="EMBL" id="JACHHE010000002">
    <property type="protein sequence ID" value="MBB5179406.1"/>
    <property type="molecule type" value="Genomic_DNA"/>
</dbReference>
<feature type="domain" description="NERD" evidence="1">
    <location>
        <begin position="41"/>
        <end position="156"/>
    </location>
</feature>
<dbReference type="InterPro" id="IPR011528">
    <property type="entry name" value="NERD"/>
</dbReference>
<dbReference type="Pfam" id="PF08378">
    <property type="entry name" value="NERD"/>
    <property type="match status" value="1"/>
</dbReference>
<dbReference type="PROSITE" id="PS50965">
    <property type="entry name" value="NERD"/>
    <property type="match status" value="1"/>
</dbReference>